<dbReference type="Pfam" id="PF02224">
    <property type="entry name" value="Cytidylate_kin"/>
    <property type="match status" value="1"/>
</dbReference>
<evidence type="ECO:0000256" key="4">
    <source>
        <dbReference type="ARBA" id="ARBA00022777"/>
    </source>
</evidence>
<evidence type="ECO:0000256" key="5">
    <source>
        <dbReference type="ARBA" id="ARBA00022840"/>
    </source>
</evidence>
<keyword evidence="3 8" id="KW-0547">Nucleotide-binding</keyword>
<evidence type="ECO:0000256" key="6">
    <source>
        <dbReference type="ARBA" id="ARBA00047615"/>
    </source>
</evidence>
<protein>
    <recommendedName>
        <fullName evidence="8">Cytidylate kinase</fullName>
        <shortName evidence="8">CK</shortName>
        <ecNumber evidence="8">2.7.4.25</ecNumber>
    </recommendedName>
    <alternativeName>
        <fullName evidence="8">Cytidine monophosphate kinase</fullName>
        <shortName evidence="8">CMP kinase</shortName>
    </alternativeName>
</protein>
<dbReference type="InterPro" id="IPR003136">
    <property type="entry name" value="Cytidylate_kin"/>
</dbReference>
<sequence>MSKNIQNIIIAIDGHSSCGKSTVAKDLAKKFDLTYIDTGAMYRAVTLFARQKGLISDGQVHTDALQNQIGNIHVELRKNPTSKQVETFLNGTNVEAQIRTLEISKHVSAISALAFVRKRMVELQQEMGKAGGVVLDGRDIGTVVFPDAHLKIFMTASPEIRAQRRFDEMQEKGEAVTFKEILDNVVLRDHLDSTRKESPLKQAEDAWVLDNSHLSRQDQLDWILDRLQKNGWL</sequence>
<keyword evidence="4 8" id="KW-0418">Kinase</keyword>
<dbReference type="RefSeq" id="WP_157482425.1">
    <property type="nucleotide sequence ID" value="NZ_BAZW01000006.1"/>
</dbReference>
<dbReference type="OrthoDB" id="9807434at2"/>
<dbReference type="HAMAP" id="MF_00238">
    <property type="entry name" value="Cytidyl_kinase_type1"/>
    <property type="match status" value="1"/>
</dbReference>
<dbReference type="SUPFAM" id="SSF52540">
    <property type="entry name" value="P-loop containing nucleoside triphosphate hydrolases"/>
    <property type="match status" value="1"/>
</dbReference>
<reference evidence="10 11" key="1">
    <citation type="journal article" date="2015" name="Microbes Environ.">
        <title>Distribution and evolution of nitrogen fixation genes in the phylum bacteroidetes.</title>
        <authorList>
            <person name="Inoue J."/>
            <person name="Oshima K."/>
            <person name="Suda W."/>
            <person name="Sakamoto M."/>
            <person name="Iino T."/>
            <person name="Noda S."/>
            <person name="Hongoh Y."/>
            <person name="Hattori M."/>
            <person name="Ohkuma M."/>
        </authorList>
    </citation>
    <scope>NUCLEOTIDE SEQUENCE [LARGE SCALE GENOMIC DNA]</scope>
    <source>
        <strain evidence="10">JCM 15548</strain>
    </source>
</reference>
<dbReference type="STRING" id="1236989.JCM15548_11147"/>
<evidence type="ECO:0000256" key="2">
    <source>
        <dbReference type="ARBA" id="ARBA00022679"/>
    </source>
</evidence>
<dbReference type="EMBL" id="BAZW01000006">
    <property type="protein sequence ID" value="GAO28994.1"/>
    <property type="molecule type" value="Genomic_DNA"/>
</dbReference>
<organism evidence="10 11">
    <name type="scientific">Geofilum rubicundum JCM 15548</name>
    <dbReference type="NCBI Taxonomy" id="1236989"/>
    <lineage>
        <taxon>Bacteria</taxon>
        <taxon>Pseudomonadati</taxon>
        <taxon>Bacteroidota</taxon>
        <taxon>Bacteroidia</taxon>
        <taxon>Marinilabiliales</taxon>
        <taxon>Marinilabiliaceae</taxon>
        <taxon>Geofilum</taxon>
    </lineage>
</organism>
<dbReference type="Gene3D" id="3.40.50.300">
    <property type="entry name" value="P-loop containing nucleotide triphosphate hydrolases"/>
    <property type="match status" value="1"/>
</dbReference>
<feature type="domain" description="Cytidylate kinase" evidence="9">
    <location>
        <begin position="10"/>
        <end position="227"/>
    </location>
</feature>
<proteinExistence type="inferred from homology"/>
<comment type="catalytic activity">
    <reaction evidence="7 8">
        <text>CMP + ATP = CDP + ADP</text>
        <dbReference type="Rhea" id="RHEA:11600"/>
        <dbReference type="ChEBI" id="CHEBI:30616"/>
        <dbReference type="ChEBI" id="CHEBI:58069"/>
        <dbReference type="ChEBI" id="CHEBI:60377"/>
        <dbReference type="ChEBI" id="CHEBI:456216"/>
        <dbReference type="EC" id="2.7.4.25"/>
    </reaction>
</comment>
<dbReference type="Proteomes" id="UP000032900">
    <property type="component" value="Unassembled WGS sequence"/>
</dbReference>
<gene>
    <name evidence="8" type="primary">cmk</name>
    <name evidence="10" type="ORF">JCM15548_11147</name>
</gene>
<evidence type="ECO:0000256" key="1">
    <source>
        <dbReference type="ARBA" id="ARBA00009427"/>
    </source>
</evidence>
<dbReference type="GO" id="GO:0006220">
    <property type="term" value="P:pyrimidine nucleotide metabolic process"/>
    <property type="evidence" value="ECO:0007669"/>
    <property type="project" value="UniProtKB-UniRule"/>
</dbReference>
<dbReference type="AlphaFoldDB" id="A0A0E9LUS1"/>
<dbReference type="InterPro" id="IPR011994">
    <property type="entry name" value="Cytidylate_kinase_dom"/>
</dbReference>
<dbReference type="CDD" id="cd02020">
    <property type="entry name" value="CMPK"/>
    <property type="match status" value="1"/>
</dbReference>
<evidence type="ECO:0000313" key="11">
    <source>
        <dbReference type="Proteomes" id="UP000032900"/>
    </source>
</evidence>
<comment type="catalytic activity">
    <reaction evidence="6 8">
        <text>dCMP + ATP = dCDP + ADP</text>
        <dbReference type="Rhea" id="RHEA:25094"/>
        <dbReference type="ChEBI" id="CHEBI:30616"/>
        <dbReference type="ChEBI" id="CHEBI:57566"/>
        <dbReference type="ChEBI" id="CHEBI:58593"/>
        <dbReference type="ChEBI" id="CHEBI:456216"/>
        <dbReference type="EC" id="2.7.4.25"/>
    </reaction>
</comment>
<dbReference type="GO" id="GO:0036430">
    <property type="term" value="F:CMP kinase activity"/>
    <property type="evidence" value="ECO:0007669"/>
    <property type="project" value="RHEA"/>
</dbReference>
<evidence type="ECO:0000256" key="3">
    <source>
        <dbReference type="ARBA" id="ARBA00022741"/>
    </source>
</evidence>
<accession>A0A0E9LUS1</accession>
<name>A0A0E9LUS1_9BACT</name>
<dbReference type="EC" id="2.7.4.25" evidence="8"/>
<evidence type="ECO:0000313" key="10">
    <source>
        <dbReference type="EMBL" id="GAO28994.1"/>
    </source>
</evidence>
<keyword evidence="11" id="KW-1185">Reference proteome</keyword>
<feature type="binding site" evidence="8">
    <location>
        <begin position="14"/>
        <end position="22"/>
    </location>
    <ligand>
        <name>ATP</name>
        <dbReference type="ChEBI" id="CHEBI:30616"/>
    </ligand>
</feature>
<comment type="caution">
    <text evidence="10">The sequence shown here is derived from an EMBL/GenBank/DDBJ whole genome shotgun (WGS) entry which is preliminary data.</text>
</comment>
<dbReference type="NCBIfam" id="TIGR00017">
    <property type="entry name" value="cmk"/>
    <property type="match status" value="1"/>
</dbReference>
<evidence type="ECO:0000256" key="8">
    <source>
        <dbReference type="HAMAP-Rule" id="MF_00238"/>
    </source>
</evidence>
<dbReference type="GO" id="GO:0005524">
    <property type="term" value="F:ATP binding"/>
    <property type="evidence" value="ECO:0007669"/>
    <property type="project" value="UniProtKB-UniRule"/>
</dbReference>
<keyword evidence="5 8" id="KW-0067">ATP-binding</keyword>
<evidence type="ECO:0000259" key="9">
    <source>
        <dbReference type="Pfam" id="PF02224"/>
    </source>
</evidence>
<dbReference type="GO" id="GO:0036431">
    <property type="term" value="F:dCMP kinase activity"/>
    <property type="evidence" value="ECO:0007669"/>
    <property type="project" value="InterPro"/>
</dbReference>
<dbReference type="GO" id="GO:0005737">
    <property type="term" value="C:cytoplasm"/>
    <property type="evidence" value="ECO:0007669"/>
    <property type="project" value="UniProtKB-SubCell"/>
</dbReference>
<dbReference type="InterPro" id="IPR027417">
    <property type="entry name" value="P-loop_NTPase"/>
</dbReference>
<comment type="subcellular location">
    <subcellularLocation>
        <location evidence="8">Cytoplasm</location>
    </subcellularLocation>
</comment>
<comment type="similarity">
    <text evidence="1 8">Belongs to the cytidylate kinase family. Type 1 subfamily.</text>
</comment>
<evidence type="ECO:0000256" key="7">
    <source>
        <dbReference type="ARBA" id="ARBA00048478"/>
    </source>
</evidence>
<keyword evidence="2 8" id="KW-0808">Transferase</keyword>
<keyword evidence="8" id="KW-0963">Cytoplasm</keyword>